<keyword evidence="5" id="KW-0547">Nucleotide-binding</keyword>
<dbReference type="InterPro" id="IPR043502">
    <property type="entry name" value="DNA/RNA_pol_sf"/>
</dbReference>
<dbReference type="EMBL" id="MN034040">
    <property type="protein sequence ID" value="QDH88369.1"/>
    <property type="molecule type" value="Genomic_RNA"/>
</dbReference>
<sequence length="632" mass="71908">MKSALVEVMDLYENIFIDLSNMHPSIKKELSRDLSRLREASLSSGLPLFTITLPKMTKYLERSLADGYLISPTPHLLGAKGRTDKRPKLFYGLWCMIFEADGTLRSELEVSAISSLRQIFLTAKKLNLDCEQRYVDNAISEFRKIENDLPRSWDGTWDDNHPLWCRRDGHPLWGAIPLDDRQADMLVDSCPLPTTGESFNWEGFRNFVARFSSQLGDLHPFEVKPKHGPGAISDKSSYTKYDGLYWTDRLESVFPYDWFGAPSFGEEYLEYVQYREYPSRLMAVPKTQSGPRLIAAEPTCHQWIQGGLQRWLEEHLQYTILKNCIDFRDQVASRDLALASSSSDEFCTIDLSSASDRLSTRLVEYCFQGNRSLLDALHSCRTRCVEIEPGELLLLRKFSTQGSACTFPVQTIVFALLAIWAQAEKTQCFDWHHLQGFATRVRVFGDDIIAPSDVYTVLASLLTTCGLKVNTSKSFYRGKFRESCGMDAYDGVDVTPAYFRQLPGPAATSFESIVECSNNFFMKGFWHAADYLKKILPEQDTRKILIKRVGSGAFGFASFCGDSITHLRERYNRDLHRVEVQVLAVTSKVTRTRGRGNGDLMQYFHERSVSRDTPFWNVLDPVSHYSGGQNSG</sequence>
<evidence type="ECO:0000313" key="11">
    <source>
        <dbReference type="EMBL" id="QDH88369.1"/>
    </source>
</evidence>
<evidence type="ECO:0000256" key="8">
    <source>
        <dbReference type="ARBA" id="ARBA00048744"/>
    </source>
</evidence>
<feature type="non-terminal residue" evidence="11">
    <location>
        <position position="632"/>
    </location>
</feature>
<evidence type="ECO:0000256" key="6">
    <source>
        <dbReference type="ARBA" id="ARBA00022953"/>
    </source>
</evidence>
<feature type="binding site" evidence="9">
    <location>
        <position position="446"/>
    </location>
    <ligand>
        <name>Mg(2+)</name>
        <dbReference type="ChEBI" id="CHEBI:18420"/>
        <label>2</label>
    </ligand>
</feature>
<dbReference type="SUPFAM" id="SSF56672">
    <property type="entry name" value="DNA/RNA polymerases"/>
    <property type="match status" value="1"/>
</dbReference>
<dbReference type="EC" id="2.7.7.48" evidence="1"/>
<dbReference type="GO" id="GO:0046872">
    <property type="term" value="F:metal ion binding"/>
    <property type="evidence" value="ECO:0007669"/>
    <property type="project" value="UniProtKB-KW"/>
</dbReference>
<organism evidence="11">
    <name type="scientific">Leviviridae sp</name>
    <dbReference type="NCBI Taxonomy" id="2027243"/>
    <lineage>
        <taxon>Viruses</taxon>
        <taxon>Riboviria</taxon>
        <taxon>Orthornavirae</taxon>
        <taxon>Lenarviricota</taxon>
        <taxon>Leviviricetes</taxon>
        <taxon>Norzivirales</taxon>
        <taxon>Fiersviridae</taxon>
    </lineage>
</organism>
<accession>A0A514D451</accession>
<keyword evidence="2 11" id="KW-0696">RNA-directed RNA polymerase</keyword>
<dbReference type="InterPro" id="IPR005093">
    <property type="entry name" value="RNArep_beta"/>
</dbReference>
<evidence type="ECO:0000256" key="5">
    <source>
        <dbReference type="ARBA" id="ARBA00022741"/>
    </source>
</evidence>
<evidence type="ECO:0000256" key="3">
    <source>
        <dbReference type="ARBA" id="ARBA00022679"/>
    </source>
</evidence>
<comment type="cofactor">
    <cofactor evidence="9">
        <name>Mg(2+)</name>
        <dbReference type="ChEBI" id="CHEBI:18420"/>
    </cofactor>
    <text evidence="9">Binds 2 Mg(2+) per subunit.</text>
</comment>
<feature type="binding site" evidence="9">
    <location>
        <position position="447"/>
    </location>
    <ligand>
        <name>Mg(2+)</name>
        <dbReference type="ChEBI" id="CHEBI:18420"/>
        <label>2</label>
    </ligand>
</feature>
<comment type="catalytic activity">
    <reaction evidence="8">
        <text>RNA(n) + a ribonucleoside 5'-triphosphate = RNA(n+1) + diphosphate</text>
        <dbReference type="Rhea" id="RHEA:21248"/>
        <dbReference type="Rhea" id="RHEA-COMP:14527"/>
        <dbReference type="Rhea" id="RHEA-COMP:17342"/>
        <dbReference type="ChEBI" id="CHEBI:33019"/>
        <dbReference type="ChEBI" id="CHEBI:61557"/>
        <dbReference type="ChEBI" id="CHEBI:140395"/>
        <dbReference type="EC" id="2.7.7.48"/>
    </reaction>
</comment>
<gene>
    <name evidence="11" type="ORF">H4Bulk46739_000001</name>
</gene>
<dbReference type="GO" id="GO:0000166">
    <property type="term" value="F:nucleotide binding"/>
    <property type="evidence" value="ECO:0007669"/>
    <property type="project" value="UniProtKB-KW"/>
</dbReference>
<name>A0A514D451_9VIRU</name>
<evidence type="ECO:0000259" key="10">
    <source>
        <dbReference type="PROSITE" id="PS50522"/>
    </source>
</evidence>
<evidence type="ECO:0000256" key="4">
    <source>
        <dbReference type="ARBA" id="ARBA00022695"/>
    </source>
</evidence>
<keyword evidence="6" id="KW-0693">Viral RNA replication</keyword>
<dbReference type="PROSITE" id="PS50522">
    <property type="entry name" value="RDRP_PHAGE"/>
    <property type="match status" value="1"/>
</dbReference>
<dbReference type="Pfam" id="PF03431">
    <property type="entry name" value="RNA_replicase_B"/>
    <property type="match status" value="1"/>
</dbReference>
<keyword evidence="4" id="KW-0548">Nucleotidyltransferase</keyword>
<feature type="domain" description="RdRp catalytic" evidence="10">
    <location>
        <begin position="335"/>
        <end position="478"/>
    </location>
</feature>
<evidence type="ECO:0000256" key="7">
    <source>
        <dbReference type="ARBA" id="ARBA00030248"/>
    </source>
</evidence>
<proteinExistence type="predicted"/>
<dbReference type="InterPro" id="IPR007096">
    <property type="entry name" value="RNA-dir_Rpol_cat_phage"/>
</dbReference>
<keyword evidence="9" id="KW-0479">Metal-binding</keyword>
<reference evidence="11" key="1">
    <citation type="submission" date="2019-05" db="EMBL/GenBank/DDBJ databases">
        <title>Metatranscriptomic reconstruction reveals RNA viruses with the potential to shape carbon cycling in soil.</title>
        <authorList>
            <person name="Starr E.P."/>
            <person name="Nuccio E."/>
            <person name="Pett-Ridge J."/>
            <person name="Banfield J.F."/>
            <person name="Firestone M.K."/>
        </authorList>
    </citation>
    <scope>NUCLEOTIDE SEQUENCE</scope>
    <source>
        <strain evidence="11">H4_Bulk_46_scaffold_739</strain>
    </source>
</reference>
<evidence type="ECO:0000256" key="2">
    <source>
        <dbReference type="ARBA" id="ARBA00022484"/>
    </source>
</evidence>
<dbReference type="GO" id="GO:0003968">
    <property type="term" value="F:RNA-directed RNA polymerase activity"/>
    <property type="evidence" value="ECO:0007669"/>
    <property type="project" value="UniProtKB-KW"/>
</dbReference>
<feature type="binding site" evidence="9">
    <location>
        <position position="350"/>
    </location>
    <ligand>
        <name>Mg(2+)</name>
        <dbReference type="ChEBI" id="CHEBI:18420"/>
        <label>2</label>
    </ligand>
</feature>
<keyword evidence="9" id="KW-0460">Magnesium</keyword>
<keyword evidence="3" id="KW-0808">Transferase</keyword>
<protein>
    <recommendedName>
        <fullName evidence="1">RNA-directed RNA polymerase</fullName>
        <ecNumber evidence="1">2.7.7.48</ecNumber>
    </recommendedName>
    <alternativeName>
        <fullName evidence="7">RNA replicase beta chain</fullName>
    </alternativeName>
</protein>
<evidence type="ECO:0000256" key="1">
    <source>
        <dbReference type="ARBA" id="ARBA00012494"/>
    </source>
</evidence>
<evidence type="ECO:0000256" key="9">
    <source>
        <dbReference type="PIRSR" id="PIRSR605093-1"/>
    </source>
</evidence>
<dbReference type="GO" id="GO:0039694">
    <property type="term" value="P:viral RNA genome replication"/>
    <property type="evidence" value="ECO:0007669"/>
    <property type="project" value="InterPro"/>
</dbReference>